<dbReference type="AlphaFoldDB" id="A0ABD0J1D9"/>
<accession>A0ABD0J1D9</accession>
<name>A0ABD0J1D9_9CAEN</name>
<evidence type="ECO:0000313" key="3">
    <source>
        <dbReference type="Proteomes" id="UP001519460"/>
    </source>
</evidence>
<evidence type="ECO:0000313" key="2">
    <source>
        <dbReference type="EMBL" id="KAK7449607.1"/>
    </source>
</evidence>
<feature type="non-terminal residue" evidence="2">
    <location>
        <position position="89"/>
    </location>
</feature>
<keyword evidence="1" id="KW-0812">Transmembrane</keyword>
<gene>
    <name evidence="2" type="ORF">BaRGS_00040004</name>
</gene>
<organism evidence="2 3">
    <name type="scientific">Batillaria attramentaria</name>
    <dbReference type="NCBI Taxonomy" id="370345"/>
    <lineage>
        <taxon>Eukaryota</taxon>
        <taxon>Metazoa</taxon>
        <taxon>Spiralia</taxon>
        <taxon>Lophotrochozoa</taxon>
        <taxon>Mollusca</taxon>
        <taxon>Gastropoda</taxon>
        <taxon>Caenogastropoda</taxon>
        <taxon>Sorbeoconcha</taxon>
        <taxon>Cerithioidea</taxon>
        <taxon>Batillariidae</taxon>
        <taxon>Batillaria</taxon>
    </lineage>
</organism>
<proteinExistence type="predicted"/>
<dbReference type="EMBL" id="JACVVK020000748">
    <property type="protein sequence ID" value="KAK7449607.1"/>
    <property type="molecule type" value="Genomic_DNA"/>
</dbReference>
<comment type="caution">
    <text evidence="2">The sequence shown here is derived from an EMBL/GenBank/DDBJ whole genome shotgun (WGS) entry which is preliminary data.</text>
</comment>
<feature type="non-terminal residue" evidence="2">
    <location>
        <position position="1"/>
    </location>
</feature>
<sequence length="89" mass="9862">EQINERTYCFQLSLPDVWLSSSSNARGRLKPSPSASRLSSSLKITGSLRPVKGARVFDVTSPECLVYVDQICGFFVNPLLVLALIYLQN</sequence>
<keyword evidence="1" id="KW-1133">Transmembrane helix</keyword>
<feature type="transmembrane region" description="Helical" evidence="1">
    <location>
        <begin position="65"/>
        <end position="87"/>
    </location>
</feature>
<protein>
    <submittedName>
        <fullName evidence="2">Uncharacterized protein</fullName>
    </submittedName>
</protein>
<keyword evidence="3" id="KW-1185">Reference proteome</keyword>
<evidence type="ECO:0000256" key="1">
    <source>
        <dbReference type="SAM" id="Phobius"/>
    </source>
</evidence>
<dbReference type="Proteomes" id="UP001519460">
    <property type="component" value="Unassembled WGS sequence"/>
</dbReference>
<reference evidence="2 3" key="1">
    <citation type="journal article" date="2023" name="Sci. Data">
        <title>Genome assembly of the Korean intertidal mud-creeper Batillaria attramentaria.</title>
        <authorList>
            <person name="Patra A.K."/>
            <person name="Ho P.T."/>
            <person name="Jun S."/>
            <person name="Lee S.J."/>
            <person name="Kim Y."/>
            <person name="Won Y.J."/>
        </authorList>
    </citation>
    <scope>NUCLEOTIDE SEQUENCE [LARGE SCALE GENOMIC DNA]</scope>
    <source>
        <strain evidence="2">Wonlab-2016</strain>
    </source>
</reference>
<keyword evidence="1" id="KW-0472">Membrane</keyword>